<evidence type="ECO:0000256" key="4">
    <source>
        <dbReference type="ARBA" id="ARBA00023163"/>
    </source>
</evidence>
<dbReference type="KEGG" id="jcu:105648015"/>
<dbReference type="STRING" id="180498.A0A067LCM3"/>
<dbReference type="Pfam" id="PF10513">
    <property type="entry name" value="EPL1"/>
    <property type="match status" value="1"/>
</dbReference>
<organism evidence="8 9">
    <name type="scientific">Jatropha curcas</name>
    <name type="common">Barbados nut</name>
    <dbReference type="NCBI Taxonomy" id="180498"/>
    <lineage>
        <taxon>Eukaryota</taxon>
        <taxon>Viridiplantae</taxon>
        <taxon>Streptophyta</taxon>
        <taxon>Embryophyta</taxon>
        <taxon>Tracheophyta</taxon>
        <taxon>Spermatophyta</taxon>
        <taxon>Magnoliopsida</taxon>
        <taxon>eudicotyledons</taxon>
        <taxon>Gunneridae</taxon>
        <taxon>Pentapetalae</taxon>
        <taxon>rosids</taxon>
        <taxon>fabids</taxon>
        <taxon>Malpighiales</taxon>
        <taxon>Euphorbiaceae</taxon>
        <taxon>Crotonoideae</taxon>
        <taxon>Jatropheae</taxon>
        <taxon>Jatropha</taxon>
    </lineage>
</organism>
<keyword evidence="9" id="KW-1185">Reference proteome</keyword>
<evidence type="ECO:0000313" key="8">
    <source>
        <dbReference type="EMBL" id="KDP45003.1"/>
    </source>
</evidence>
<evidence type="ECO:0000256" key="2">
    <source>
        <dbReference type="ARBA" id="ARBA00008035"/>
    </source>
</evidence>
<dbReference type="OrthoDB" id="435275at2759"/>
<dbReference type="GO" id="GO:0005634">
    <property type="term" value="C:nucleus"/>
    <property type="evidence" value="ECO:0007669"/>
    <property type="project" value="UniProtKB-SubCell"/>
</dbReference>
<accession>A0A067LCM3</accession>
<dbReference type="GO" id="GO:0006357">
    <property type="term" value="P:regulation of transcription by RNA polymerase II"/>
    <property type="evidence" value="ECO:0007669"/>
    <property type="project" value="InterPro"/>
</dbReference>
<keyword evidence="5 6" id="KW-0539">Nucleus</keyword>
<dbReference type="Proteomes" id="UP000027138">
    <property type="component" value="Unassembled WGS sequence"/>
</dbReference>
<evidence type="ECO:0000256" key="6">
    <source>
        <dbReference type="RuleBase" id="RU361124"/>
    </source>
</evidence>
<comment type="similarity">
    <text evidence="2 6">Belongs to the enhancer of polycomb family.</text>
</comment>
<comment type="subcellular location">
    <subcellularLocation>
        <location evidence="1 6">Nucleus</location>
    </subcellularLocation>
</comment>
<keyword evidence="4 6" id="KW-0804">Transcription</keyword>
<feature type="domain" description="Enhancer of polycomb-like N-terminal" evidence="7">
    <location>
        <begin position="528"/>
        <end position="614"/>
    </location>
</feature>
<dbReference type="PANTHER" id="PTHR14898">
    <property type="entry name" value="ENHANCER OF POLYCOMB"/>
    <property type="match status" value="1"/>
</dbReference>
<name>A0A067LCM3_JATCU</name>
<reference evidence="8 9" key="1">
    <citation type="journal article" date="2014" name="PLoS ONE">
        <title>Global Analysis of Gene Expression Profiles in Physic Nut (Jatropha curcas L.) Seedlings Exposed to Salt Stress.</title>
        <authorList>
            <person name="Zhang L."/>
            <person name="Zhang C."/>
            <person name="Wu P."/>
            <person name="Chen Y."/>
            <person name="Li M."/>
            <person name="Jiang H."/>
            <person name="Wu G."/>
        </authorList>
    </citation>
    <scope>NUCLEOTIDE SEQUENCE [LARGE SCALE GENOMIC DNA]</scope>
    <source>
        <strain evidence="9">cv. GZQX0401</strain>
        <tissue evidence="8">Young leaves</tissue>
    </source>
</reference>
<evidence type="ECO:0000313" key="9">
    <source>
        <dbReference type="Proteomes" id="UP000027138"/>
    </source>
</evidence>
<dbReference type="InterPro" id="IPR024943">
    <property type="entry name" value="Enhancer_polycomb"/>
</dbReference>
<sequence>MPSVGMRRTTRVFGLVKKVDGPRVLRSGRQLPGSGDGKFRRANDGDEWLHTMIKASNTTTTATNKNHHHNTSSVKYKVNGWTHVSKLKHEAPAVDTQLPKRVAKRVKKSETPNDTRDKMFGLVYIRKRKRVVVDKQENAESKMFGIQFSRRHRRRRQGDSGSLVGVERALRTLVVEGPCSSGLASLLNLVFGYVRRTSLRISQLAGFLSSEPVSGAFASNGICFLQDTTSNRTGICKIFGASCSVPLFSLDFSAVPSCFVYMHLSLLFKFKCLPVNTPLDEDSCDEESEDDPSCVLVELDEDPSCVLVKPDVVPETDKSANKVGLHPSASKIAGRSGQYRNGINSRGIQKRRSSLRRRRARNPSLVGLHKANGALVSDLISSRKNGIPFSSIVSKNKLRFSAQSSPAGEISPIALEATQAMDSSSCSANVLVIESDRCYRIERATVTLEISDAREWVLVVKKDGVTRFTHLAQKGMRPCSSNRITHDIIWTGDESWKLEFPNRQDWFTFKDLYKECFDRNVPSPISKAIPVPGVCEVLGYEDSDNVPFSRPDVYISLNNDEVARALANKSANYDMDSEDEEWLKKFNNEFSVETEHQEHLSEDNFELMIDAFEKAFYCSPDDFADEREAVNHCLEFGRRETVEALYGYWMKKRKQRRGPLLKVFQGQQTKKAPLIPKPVLRKRRSLKRQTSQFGRGKQPSLLQAMAAEHDALEEQNAMRKVEAAKASAQKSVESAILKRRRAQMLMENADLAIYKSLMALRIAEAARMANLTDVIGDLYD</sequence>
<evidence type="ECO:0000256" key="3">
    <source>
        <dbReference type="ARBA" id="ARBA00023015"/>
    </source>
</evidence>
<dbReference type="GO" id="GO:0035267">
    <property type="term" value="C:NuA4 histone acetyltransferase complex"/>
    <property type="evidence" value="ECO:0007669"/>
    <property type="project" value="InterPro"/>
</dbReference>
<dbReference type="EMBL" id="KK914240">
    <property type="protein sequence ID" value="KDP45003.1"/>
    <property type="molecule type" value="Genomic_DNA"/>
</dbReference>
<keyword evidence="3 6" id="KW-0805">Transcription regulation</keyword>
<evidence type="ECO:0000259" key="7">
    <source>
        <dbReference type="Pfam" id="PF10513"/>
    </source>
</evidence>
<protein>
    <recommendedName>
        <fullName evidence="6">Enhancer of polycomb-like protein</fullName>
    </recommendedName>
</protein>
<evidence type="ECO:0000256" key="1">
    <source>
        <dbReference type="ARBA" id="ARBA00004123"/>
    </source>
</evidence>
<evidence type="ECO:0000256" key="5">
    <source>
        <dbReference type="ARBA" id="ARBA00023242"/>
    </source>
</evidence>
<dbReference type="AlphaFoldDB" id="A0A067LCM3"/>
<gene>
    <name evidence="8" type="ORF">JCGZ_01503</name>
</gene>
<dbReference type="InterPro" id="IPR019542">
    <property type="entry name" value="Enhancer_polycomb-like_N"/>
</dbReference>
<proteinExistence type="inferred from homology"/>